<dbReference type="EMBL" id="CACRXK020020125">
    <property type="protein sequence ID" value="CAB4034448.1"/>
    <property type="molecule type" value="Genomic_DNA"/>
</dbReference>
<comment type="caution">
    <text evidence="2">The sequence shown here is derived from an EMBL/GenBank/DDBJ whole genome shotgun (WGS) entry which is preliminary data.</text>
</comment>
<feature type="compositionally biased region" description="Low complexity" evidence="1">
    <location>
        <begin position="49"/>
        <end position="60"/>
    </location>
</feature>
<proteinExistence type="predicted"/>
<reference evidence="2" key="1">
    <citation type="submission" date="2020-04" db="EMBL/GenBank/DDBJ databases">
        <authorList>
            <person name="Alioto T."/>
            <person name="Alioto T."/>
            <person name="Gomez Garrido J."/>
        </authorList>
    </citation>
    <scope>NUCLEOTIDE SEQUENCE</scope>
    <source>
        <strain evidence="2">A484AB</strain>
    </source>
</reference>
<keyword evidence="3" id="KW-1185">Reference proteome</keyword>
<evidence type="ECO:0000313" key="2">
    <source>
        <dbReference type="EMBL" id="CAB4034448.1"/>
    </source>
</evidence>
<feature type="region of interest" description="Disordered" evidence="1">
    <location>
        <begin position="28"/>
        <end position="60"/>
    </location>
</feature>
<evidence type="ECO:0000256" key="1">
    <source>
        <dbReference type="SAM" id="MobiDB-lite"/>
    </source>
</evidence>
<protein>
    <submittedName>
        <fullName evidence="2">Uncharacterized protein</fullName>
    </submittedName>
</protein>
<dbReference type="OrthoDB" id="8956751at2759"/>
<sequence>MADQQTNTGQSNFTQVVSLLRQAESLLSSVSNSDNTAPNSSTVTENSNVDSVPSVATTSTSSDRSLANFRSLFSSYNRGSFRQNSSRASSAPPPKRKRTLSQFVPKDTWILELFCLADRHQNYQPTRGRKCDLQLAGLGKKKIVFKKDGSASAFVGKLKEYFPKLQNCGGFEILRSGASNKDLVVIHPPPSGYSVPFLREASGLGQALAYIRPIQSSLNMDQVQPNSSQVLLA</sequence>
<gene>
    <name evidence="2" type="ORF">PACLA_8A047531</name>
</gene>
<name>A0A6S7JTN4_PARCT</name>
<dbReference type="AlphaFoldDB" id="A0A6S7JTN4"/>
<feature type="compositionally biased region" description="Polar residues" evidence="1">
    <location>
        <begin position="28"/>
        <end position="48"/>
    </location>
</feature>
<accession>A0A6S7JTN4</accession>
<organism evidence="2 3">
    <name type="scientific">Paramuricea clavata</name>
    <name type="common">Red gorgonian</name>
    <name type="synonym">Violescent sea-whip</name>
    <dbReference type="NCBI Taxonomy" id="317549"/>
    <lineage>
        <taxon>Eukaryota</taxon>
        <taxon>Metazoa</taxon>
        <taxon>Cnidaria</taxon>
        <taxon>Anthozoa</taxon>
        <taxon>Octocorallia</taxon>
        <taxon>Malacalcyonacea</taxon>
        <taxon>Plexauridae</taxon>
        <taxon>Paramuricea</taxon>
    </lineage>
</organism>
<evidence type="ECO:0000313" key="3">
    <source>
        <dbReference type="Proteomes" id="UP001152795"/>
    </source>
</evidence>
<dbReference type="Proteomes" id="UP001152795">
    <property type="component" value="Unassembled WGS sequence"/>
</dbReference>
<feature type="region of interest" description="Disordered" evidence="1">
    <location>
        <begin position="80"/>
        <end position="99"/>
    </location>
</feature>